<dbReference type="Gene3D" id="3.40.50.200">
    <property type="entry name" value="Peptidase S8/S53 domain"/>
    <property type="match status" value="1"/>
</dbReference>
<evidence type="ECO:0000313" key="10">
    <source>
        <dbReference type="EMBL" id="KAK1843016.1"/>
    </source>
</evidence>
<dbReference type="AlphaFoldDB" id="A0AAD9EFL3"/>
<feature type="domain" description="Inhibitor I9" evidence="9">
    <location>
        <begin position="36"/>
        <end position="113"/>
    </location>
</feature>
<dbReference type="PANTHER" id="PTHR43806">
    <property type="entry name" value="PEPTIDASE S8"/>
    <property type="match status" value="1"/>
</dbReference>
<evidence type="ECO:0000313" key="11">
    <source>
        <dbReference type="Proteomes" id="UP001243330"/>
    </source>
</evidence>
<dbReference type="InterPro" id="IPR023827">
    <property type="entry name" value="Peptidase_S8_Asp-AS"/>
</dbReference>
<dbReference type="InterPro" id="IPR050131">
    <property type="entry name" value="Peptidase_S8_subtilisin-like"/>
</dbReference>
<comment type="caution">
    <text evidence="10">The sequence shown here is derived from an EMBL/GenBank/DDBJ whole genome shotgun (WGS) entry which is preliminary data.</text>
</comment>
<dbReference type="SUPFAM" id="SSF54897">
    <property type="entry name" value="Protease propeptides/inhibitors"/>
    <property type="match status" value="1"/>
</dbReference>
<evidence type="ECO:0000256" key="3">
    <source>
        <dbReference type="ARBA" id="ARBA00022729"/>
    </source>
</evidence>
<dbReference type="InterPro" id="IPR010259">
    <property type="entry name" value="S8pro/Inhibitor_I9"/>
</dbReference>
<sequence>MTNFRRLALAVGALLPVVLAAPAAIKRDEPKFAPGKYIVTLKEDAAANVDSHLTWVANVHRRSLGKRDTVGVENKFNISNWNAYSGEFDEATIEEIKKSPEVALVEPDYYMYLSDFVVEEVNPKRALTTQSGATWGLGTISHRTSGSTQYVYDTSAGANTYAYVVDSGVLSTHSQFGGRATLGYNVFSSAHVDSIGHGTHVAGTIGGSTYGVAKQTNIISVKVFEGRQSTTSAILAGFNWAVNDIVSKSRASRSVINMSLGGEATTTWTTAINAAYNQGVLSVVAAGNGDENGNPLPVSSQSPANAPNALTVAAIDSSWRPASFTNYGAGVDIFGPGVSILSSYIGGNSATASLSGTSMAAPHLAGLAVYLQALEGLSTPAAVTNRIKALGTTGRVTGTLSGSPNLVSFNGASA</sequence>
<dbReference type="Pfam" id="PF00082">
    <property type="entry name" value="Peptidase_S8"/>
    <property type="match status" value="1"/>
</dbReference>
<dbReference type="InterPro" id="IPR036852">
    <property type="entry name" value="Peptidase_S8/S53_dom_sf"/>
</dbReference>
<evidence type="ECO:0000256" key="1">
    <source>
        <dbReference type="ARBA" id="ARBA00011073"/>
    </source>
</evidence>
<dbReference type="GO" id="GO:0005576">
    <property type="term" value="C:extracellular region"/>
    <property type="evidence" value="ECO:0007669"/>
    <property type="project" value="UniProtKB-ARBA"/>
</dbReference>
<organism evidence="10 11">
    <name type="scientific">Colletotrichum chrysophilum</name>
    <dbReference type="NCBI Taxonomy" id="1836956"/>
    <lineage>
        <taxon>Eukaryota</taxon>
        <taxon>Fungi</taxon>
        <taxon>Dikarya</taxon>
        <taxon>Ascomycota</taxon>
        <taxon>Pezizomycotina</taxon>
        <taxon>Sordariomycetes</taxon>
        <taxon>Hypocreomycetidae</taxon>
        <taxon>Glomerellales</taxon>
        <taxon>Glomerellaceae</taxon>
        <taxon>Colletotrichum</taxon>
        <taxon>Colletotrichum gloeosporioides species complex</taxon>
    </lineage>
</organism>
<dbReference type="GO" id="GO:0004252">
    <property type="term" value="F:serine-type endopeptidase activity"/>
    <property type="evidence" value="ECO:0007669"/>
    <property type="project" value="UniProtKB-UniRule"/>
</dbReference>
<dbReference type="PROSITE" id="PS51892">
    <property type="entry name" value="SUBTILASE"/>
    <property type="match status" value="1"/>
</dbReference>
<feature type="chain" id="PRO_5041901647" evidence="7">
    <location>
        <begin position="21"/>
        <end position="414"/>
    </location>
</feature>
<dbReference type="Proteomes" id="UP001243330">
    <property type="component" value="Unassembled WGS sequence"/>
</dbReference>
<name>A0AAD9EFL3_9PEZI</name>
<evidence type="ECO:0000259" key="8">
    <source>
        <dbReference type="Pfam" id="PF00082"/>
    </source>
</evidence>
<dbReference type="PROSITE" id="PS00136">
    <property type="entry name" value="SUBTILASE_ASP"/>
    <property type="match status" value="1"/>
</dbReference>
<evidence type="ECO:0000259" key="9">
    <source>
        <dbReference type="Pfam" id="PF05922"/>
    </source>
</evidence>
<dbReference type="PRINTS" id="PR00723">
    <property type="entry name" value="SUBTILISIN"/>
</dbReference>
<dbReference type="InterPro" id="IPR000209">
    <property type="entry name" value="Peptidase_S8/S53_dom"/>
</dbReference>
<gene>
    <name evidence="10" type="ORF">CCHR01_14358</name>
</gene>
<protein>
    <submittedName>
        <fullName evidence="10">Alkaline serine protease alp1</fullName>
    </submittedName>
</protein>
<feature type="active site" description="Charge relay system" evidence="6">
    <location>
        <position position="166"/>
    </location>
</feature>
<evidence type="ECO:0000256" key="2">
    <source>
        <dbReference type="ARBA" id="ARBA00022670"/>
    </source>
</evidence>
<proteinExistence type="inferred from homology"/>
<keyword evidence="3 7" id="KW-0732">Signal</keyword>
<evidence type="ECO:0000256" key="4">
    <source>
        <dbReference type="ARBA" id="ARBA00022801"/>
    </source>
</evidence>
<dbReference type="InterPro" id="IPR022398">
    <property type="entry name" value="Peptidase_S8_His-AS"/>
</dbReference>
<dbReference type="CDD" id="cd04077">
    <property type="entry name" value="Peptidases_S8_PCSK9_ProteinaseK_like"/>
    <property type="match status" value="1"/>
</dbReference>
<feature type="active site" description="Charge relay system" evidence="6">
    <location>
        <position position="197"/>
    </location>
</feature>
<dbReference type="InterPro" id="IPR015500">
    <property type="entry name" value="Peptidase_S8_subtilisin-rel"/>
</dbReference>
<evidence type="ECO:0000256" key="7">
    <source>
        <dbReference type="SAM" id="SignalP"/>
    </source>
</evidence>
<dbReference type="InterPro" id="IPR034193">
    <property type="entry name" value="PCSK9_ProteinaseK-like"/>
</dbReference>
<dbReference type="SUPFAM" id="SSF52743">
    <property type="entry name" value="Subtilisin-like"/>
    <property type="match status" value="1"/>
</dbReference>
<feature type="signal peptide" evidence="7">
    <location>
        <begin position="1"/>
        <end position="20"/>
    </location>
</feature>
<keyword evidence="2 6" id="KW-0645">Protease</keyword>
<dbReference type="InterPro" id="IPR037045">
    <property type="entry name" value="S8pro/Inhibitor_I9_sf"/>
</dbReference>
<comment type="similarity">
    <text evidence="1 6">Belongs to the peptidase S8 family.</text>
</comment>
<feature type="domain" description="Peptidase S8/S53" evidence="8">
    <location>
        <begin position="164"/>
        <end position="384"/>
    </location>
</feature>
<dbReference type="PROSITE" id="PS00137">
    <property type="entry name" value="SUBTILASE_HIS"/>
    <property type="match status" value="1"/>
</dbReference>
<evidence type="ECO:0000256" key="6">
    <source>
        <dbReference type="PROSITE-ProRule" id="PRU01240"/>
    </source>
</evidence>
<dbReference type="GO" id="GO:0006508">
    <property type="term" value="P:proteolysis"/>
    <property type="evidence" value="ECO:0007669"/>
    <property type="project" value="UniProtKB-KW"/>
</dbReference>
<dbReference type="PANTHER" id="PTHR43806:SF58">
    <property type="entry name" value="ALKALINE PROTEASE 1-RELATED"/>
    <property type="match status" value="1"/>
</dbReference>
<dbReference type="Pfam" id="PF05922">
    <property type="entry name" value="Inhibitor_I9"/>
    <property type="match status" value="1"/>
</dbReference>
<reference evidence="10" key="1">
    <citation type="submission" date="2023-01" db="EMBL/GenBank/DDBJ databases">
        <title>Colletotrichum chrysophilum M932 genome sequence.</title>
        <authorList>
            <person name="Baroncelli R."/>
        </authorList>
    </citation>
    <scope>NUCLEOTIDE SEQUENCE</scope>
    <source>
        <strain evidence="10">M932</strain>
    </source>
</reference>
<dbReference type="Gene3D" id="3.30.70.80">
    <property type="entry name" value="Peptidase S8 propeptide/proteinase inhibitor I9"/>
    <property type="match status" value="1"/>
</dbReference>
<keyword evidence="4 6" id="KW-0378">Hydrolase</keyword>
<feature type="active site" description="Charge relay system" evidence="6">
    <location>
        <position position="358"/>
    </location>
</feature>
<dbReference type="FunFam" id="3.40.50.200:FF:000014">
    <property type="entry name" value="Proteinase K"/>
    <property type="match status" value="1"/>
</dbReference>
<evidence type="ECO:0000256" key="5">
    <source>
        <dbReference type="ARBA" id="ARBA00022825"/>
    </source>
</evidence>
<dbReference type="EMBL" id="JAQOWY010000381">
    <property type="protein sequence ID" value="KAK1843016.1"/>
    <property type="molecule type" value="Genomic_DNA"/>
</dbReference>
<keyword evidence="11" id="KW-1185">Reference proteome</keyword>
<accession>A0AAD9EFL3</accession>
<keyword evidence="5 6" id="KW-0720">Serine protease</keyword>